<proteinExistence type="predicted"/>
<keyword evidence="1" id="KW-0472">Membrane</keyword>
<dbReference type="EMBL" id="HBGG01032362">
    <property type="protein sequence ID" value="CAD9214660.1"/>
    <property type="molecule type" value="Transcribed_RNA"/>
</dbReference>
<organism evidence="2">
    <name type="scientific">Tetraselmis chuii</name>
    <dbReference type="NCBI Taxonomy" id="63592"/>
    <lineage>
        <taxon>Eukaryota</taxon>
        <taxon>Viridiplantae</taxon>
        <taxon>Chlorophyta</taxon>
        <taxon>core chlorophytes</taxon>
        <taxon>Chlorodendrophyceae</taxon>
        <taxon>Chlorodendrales</taxon>
        <taxon>Chlorodendraceae</taxon>
        <taxon>Tetraselmis</taxon>
    </lineage>
</organism>
<protein>
    <submittedName>
        <fullName evidence="2">Uncharacterized protein</fullName>
    </submittedName>
</protein>
<keyword evidence="1" id="KW-1133">Transmembrane helix</keyword>
<name>A0A7S1X8K3_9CHLO</name>
<dbReference type="AlphaFoldDB" id="A0A7S1X8K3"/>
<sequence>MSWGVVAPPGAVTQSCYRKVRPTCEAQQTLAARGRRNALLTEISRGAVQSSRACIQRRSLLRKGSCRRLVLSTGLAADRGAAPNDSQTARSGVAAVKQVLQGEGGRLPYITDPEMLSEEVTYVTDLWECRGRDEYVEASKLALKRQGLQLYGVQYDVLKVAEVGPGELLVRWSISWVPTVMERFVELGKVWPGMQIEYTDLLDRLEVETKFTWKALGAFLGRAVLQGKLRVPLAVILGSTKINVADGDGGGSPKITRISESWDIVSLVAAGRLRNRRAGRDLACLMDTVRPPSMPFEEYEERVMAKVDMSDVPGMSPMDIDGVDGAAIDNISTVISFLTIVVLTGGAAAAFVVYTKILEKSGDLPGMF</sequence>
<reference evidence="2" key="1">
    <citation type="submission" date="2021-01" db="EMBL/GenBank/DDBJ databases">
        <authorList>
            <person name="Corre E."/>
            <person name="Pelletier E."/>
            <person name="Niang G."/>
            <person name="Scheremetjew M."/>
            <person name="Finn R."/>
            <person name="Kale V."/>
            <person name="Holt S."/>
            <person name="Cochrane G."/>
            <person name="Meng A."/>
            <person name="Brown T."/>
            <person name="Cohen L."/>
        </authorList>
    </citation>
    <scope>NUCLEOTIDE SEQUENCE</scope>
    <source>
        <strain evidence="2">PLY429</strain>
    </source>
</reference>
<accession>A0A7S1X8K3</accession>
<gene>
    <name evidence="2" type="ORF">TCHU04912_LOCUS16900</name>
</gene>
<evidence type="ECO:0000256" key="1">
    <source>
        <dbReference type="SAM" id="Phobius"/>
    </source>
</evidence>
<feature type="transmembrane region" description="Helical" evidence="1">
    <location>
        <begin position="334"/>
        <end position="354"/>
    </location>
</feature>
<evidence type="ECO:0000313" key="2">
    <source>
        <dbReference type="EMBL" id="CAD9214660.1"/>
    </source>
</evidence>
<keyword evidence="1" id="KW-0812">Transmembrane</keyword>